<dbReference type="Pfam" id="PF04818">
    <property type="entry name" value="CID"/>
    <property type="match status" value="1"/>
</dbReference>
<dbReference type="SUPFAM" id="SSF48464">
    <property type="entry name" value="ENTH/VHS domain"/>
    <property type="match status" value="1"/>
</dbReference>
<dbReference type="InterPro" id="IPR047415">
    <property type="entry name" value="Pcf11_CID"/>
</dbReference>
<evidence type="ECO:0000259" key="3">
    <source>
        <dbReference type="PROSITE" id="PS51391"/>
    </source>
</evidence>
<dbReference type="PANTHER" id="PTHR15921:SF12">
    <property type="entry name" value="POLYADENYLATION AND CLEAVAGE FACTOR HOMOLOG 4"/>
    <property type="match status" value="1"/>
</dbReference>
<sequence>MESEKILNPRLLSINSTTGRKGMPVELPQKPPPPPSILERFKALINQREDEFSGEEVPPPSMEEIVQLYEVVLGELTFNSKPIITDLTIIAGEQREHGQGIANSICTRILEAPVEQKLPSLYLLDSIVKNIGRDYVRYFSSRLPEVFCLAYRQAHPSLHPSMRHLFGTWSSVFPPPVLRKIEMQLQLSSATNHQSSAGASESAQPTRGIHVNPKYLRRLEPSAAESNLRGVNSSARVYGQNSLGGYDDFEDQLESPSSMAGPRSSTAGTLALSSTAVGAEGFPRRFSDEANPSNQAYNYGMGRATGRDDEHMEWRRKDNLGQRNDHERPRALIDAYGVDTSKHVTINNPIRDRNGTHSKMITPWQNTEEEEFDWDDMSPTLERSRAGDFLRSSVPPLGSVRPRPRLGNTSDFHLDSDIKNGASHQLRENWNLSQNFPLSSSRGSTISGKDLKVLASSVGLVSSNSEFGASQFDSFQDGNSRFGRGPPMVSRIGSSGADALPDGTWPHLSARGSNSLPVPSAHLHHLANPGNTMSNRLHGKPLYRPENQSHLNDMTQQNHMLGNYLPSSSAMDPRVMQSLLPHGHGYPPQGSSVRPALSIHGGVGTHPLSSGVLSQIGSISQNPSLAASNQPPGGAFSGLIGSLMAQGLISLNNQPPGQGPLGMEFDADMLKIRNESAISALYWDLPRQCTTCGLRFKCQEEHSKHMDWHVTKNRMSKNHKQKPSRKWFVSGSMWLSGAEALGAEAVPGFLPAEPTTEKKDDEEMAVPADEDQTSCALCGEPFEDFYSDETEEWMYKGAVYMNAPDGSVIDVDKSQLGPIVHAKCRPESNGGDNEEGSQRKKMRS</sequence>
<evidence type="ECO:0000313" key="5">
    <source>
        <dbReference type="Proteomes" id="UP000836841"/>
    </source>
</evidence>
<accession>A0AAU9SRJ7</accession>
<dbReference type="FunFam" id="1.25.40.90:FF:000023">
    <property type="entry name" value="polyadenylation and cleavage factor homolog 4"/>
    <property type="match status" value="1"/>
</dbReference>
<dbReference type="SMART" id="SM00582">
    <property type="entry name" value="RPR"/>
    <property type="match status" value="1"/>
</dbReference>
<feature type="region of interest" description="Disordered" evidence="2">
    <location>
        <begin position="247"/>
        <end position="267"/>
    </location>
</feature>
<dbReference type="AlphaFoldDB" id="A0AAU9SRJ7"/>
<feature type="region of interest" description="Disordered" evidence="2">
    <location>
        <begin position="189"/>
        <end position="208"/>
    </location>
</feature>
<dbReference type="GO" id="GO:0005849">
    <property type="term" value="C:mRNA cleavage factor complex"/>
    <property type="evidence" value="ECO:0007669"/>
    <property type="project" value="TreeGrafter"/>
</dbReference>
<feature type="region of interest" description="Disordered" evidence="2">
    <location>
        <begin position="822"/>
        <end position="844"/>
    </location>
</feature>
<dbReference type="GO" id="GO:0000993">
    <property type="term" value="F:RNA polymerase II complex binding"/>
    <property type="evidence" value="ECO:0007669"/>
    <property type="project" value="InterPro"/>
</dbReference>
<dbReference type="GO" id="GO:0006369">
    <property type="term" value="P:termination of RNA polymerase II transcription"/>
    <property type="evidence" value="ECO:0007669"/>
    <property type="project" value="InterPro"/>
</dbReference>
<feature type="region of interest" description="Disordered" evidence="2">
    <location>
        <begin position="1"/>
        <end position="35"/>
    </location>
</feature>
<feature type="domain" description="CID" evidence="3">
    <location>
        <begin position="61"/>
        <end position="189"/>
    </location>
</feature>
<dbReference type="InterPro" id="IPR013087">
    <property type="entry name" value="Znf_C2H2_type"/>
</dbReference>
<dbReference type="PROSITE" id="PS51391">
    <property type="entry name" value="CID"/>
    <property type="match status" value="1"/>
</dbReference>
<feature type="compositionally biased region" description="Polar residues" evidence="2">
    <location>
        <begin position="189"/>
        <end position="205"/>
    </location>
</feature>
<dbReference type="InterPro" id="IPR008942">
    <property type="entry name" value="ENTH_VHS"/>
</dbReference>
<feature type="region of interest" description="Disordered" evidence="2">
    <location>
        <begin position="390"/>
        <end position="409"/>
    </location>
</feature>
<dbReference type="InterPro" id="IPR045154">
    <property type="entry name" value="PCF11-like"/>
</dbReference>
<organism evidence="4 5">
    <name type="scientific">Thlaspi arvense</name>
    <name type="common">Field penny-cress</name>
    <dbReference type="NCBI Taxonomy" id="13288"/>
    <lineage>
        <taxon>Eukaryota</taxon>
        <taxon>Viridiplantae</taxon>
        <taxon>Streptophyta</taxon>
        <taxon>Embryophyta</taxon>
        <taxon>Tracheophyta</taxon>
        <taxon>Spermatophyta</taxon>
        <taxon>Magnoliopsida</taxon>
        <taxon>eudicotyledons</taxon>
        <taxon>Gunneridae</taxon>
        <taxon>Pentapetalae</taxon>
        <taxon>rosids</taxon>
        <taxon>malvids</taxon>
        <taxon>Brassicales</taxon>
        <taxon>Brassicaceae</taxon>
        <taxon>Thlaspideae</taxon>
        <taxon>Thlaspi</taxon>
    </lineage>
</organism>
<dbReference type="PROSITE" id="PS00028">
    <property type="entry name" value="ZINC_FINGER_C2H2_1"/>
    <property type="match status" value="1"/>
</dbReference>
<name>A0AAU9SRJ7_THLAR</name>
<dbReference type="GO" id="GO:0031124">
    <property type="term" value="P:mRNA 3'-end processing"/>
    <property type="evidence" value="ECO:0007669"/>
    <property type="project" value="InterPro"/>
</dbReference>
<feature type="region of interest" description="Disordered" evidence="2">
    <location>
        <begin position="527"/>
        <end position="548"/>
    </location>
</feature>
<dbReference type="InterPro" id="IPR057242">
    <property type="entry name" value="PCFS4-like"/>
</dbReference>
<evidence type="ECO:0000256" key="2">
    <source>
        <dbReference type="SAM" id="MobiDB-lite"/>
    </source>
</evidence>
<dbReference type="Proteomes" id="UP000836841">
    <property type="component" value="Chromosome 6"/>
</dbReference>
<dbReference type="GO" id="GO:0005737">
    <property type="term" value="C:cytoplasm"/>
    <property type="evidence" value="ECO:0007669"/>
    <property type="project" value="TreeGrafter"/>
</dbReference>
<keyword evidence="1" id="KW-0507">mRNA processing</keyword>
<dbReference type="Gene3D" id="1.25.40.90">
    <property type="match status" value="1"/>
</dbReference>
<dbReference type="GO" id="GO:0003729">
    <property type="term" value="F:mRNA binding"/>
    <property type="evidence" value="ECO:0007669"/>
    <property type="project" value="InterPro"/>
</dbReference>
<dbReference type="Pfam" id="PF23228">
    <property type="entry name" value="zf_PCFS4"/>
    <property type="match status" value="1"/>
</dbReference>
<dbReference type="PANTHER" id="PTHR15921">
    <property type="entry name" value="PRE-MRNA CLEAVAGE COMPLEX II"/>
    <property type="match status" value="1"/>
</dbReference>
<gene>
    <name evidence="4" type="ORF">TAV2_LOCUS22291</name>
</gene>
<proteinExistence type="predicted"/>
<evidence type="ECO:0000313" key="4">
    <source>
        <dbReference type="EMBL" id="CAH2071652.1"/>
    </source>
</evidence>
<reference evidence="4 5" key="1">
    <citation type="submission" date="2022-03" db="EMBL/GenBank/DDBJ databases">
        <authorList>
            <person name="Nunn A."/>
            <person name="Chopra R."/>
            <person name="Nunn A."/>
            <person name="Contreras Garrido A."/>
        </authorList>
    </citation>
    <scope>NUCLEOTIDE SEQUENCE [LARGE SCALE GENOMIC DNA]</scope>
</reference>
<dbReference type="CDD" id="cd16982">
    <property type="entry name" value="CID_Pcf11"/>
    <property type="match status" value="1"/>
</dbReference>
<dbReference type="EMBL" id="OU466862">
    <property type="protein sequence ID" value="CAH2071652.1"/>
    <property type="molecule type" value="Genomic_DNA"/>
</dbReference>
<keyword evidence="5" id="KW-1185">Reference proteome</keyword>
<dbReference type="InterPro" id="IPR006569">
    <property type="entry name" value="CID_dom"/>
</dbReference>
<protein>
    <recommendedName>
        <fullName evidence="3">CID domain-containing protein</fullName>
    </recommendedName>
</protein>
<evidence type="ECO:0000256" key="1">
    <source>
        <dbReference type="ARBA" id="ARBA00022664"/>
    </source>
</evidence>
<feature type="region of interest" description="Disordered" evidence="2">
    <location>
        <begin position="283"/>
        <end position="304"/>
    </location>
</feature>